<accession>A0A3B0XJW6</accession>
<evidence type="ECO:0000313" key="1">
    <source>
        <dbReference type="EMBL" id="VAW63612.1"/>
    </source>
</evidence>
<sequence>MKQLKVMNAVENICSQGCESVNAIIEILETGKTIKIIEHFSESEIKELKSELKSIMDVYNK</sequence>
<dbReference type="EMBL" id="UOFH01000253">
    <property type="protein sequence ID" value="VAW63612.1"/>
    <property type="molecule type" value="Genomic_DNA"/>
</dbReference>
<proteinExistence type="predicted"/>
<dbReference type="AlphaFoldDB" id="A0A3B0XJW6"/>
<gene>
    <name evidence="1" type="ORF">MNBD_GAMMA08-118</name>
</gene>
<name>A0A3B0XJW6_9ZZZZ</name>
<organism evidence="1">
    <name type="scientific">hydrothermal vent metagenome</name>
    <dbReference type="NCBI Taxonomy" id="652676"/>
    <lineage>
        <taxon>unclassified sequences</taxon>
        <taxon>metagenomes</taxon>
        <taxon>ecological metagenomes</taxon>
    </lineage>
</organism>
<reference evidence="1" key="1">
    <citation type="submission" date="2018-06" db="EMBL/GenBank/DDBJ databases">
        <authorList>
            <person name="Zhirakovskaya E."/>
        </authorList>
    </citation>
    <scope>NUCLEOTIDE SEQUENCE</scope>
</reference>
<protein>
    <submittedName>
        <fullName evidence="1">Uncharacterized protein</fullName>
    </submittedName>
</protein>